<dbReference type="InterPro" id="IPR008279">
    <property type="entry name" value="PEP-util_enz_mobile_dom"/>
</dbReference>
<sequence length="497" mass="56601">MASKYLNQFKKDDISIEHYDGCPAFLEMTGAGFTSALYNSVLRAYRISGSYFCNKQGDYLTLYSDQQEIGQLVVQEYMKDKEKVLNLYNRWLENFQLMWGFYYDKFEENLKKLSNEELLKWSDELTDLYKHKVSMPGFIDGFMFYADRRLTALLSEFCKQHSIPNHPRVYTVLSSAVEPSFINEEAKDLKKLYGLLKKEGYRGKNLTLFANSKAKIKEAAEKHLKKYSYIKSSYTGYIEYAWSGLEHEINDLMGHTPEEIDFEAHKKAKNELIQKYRFTDEILAIAKLSELLIKWQDQRKQYTLTFATLRQKILEEISRRTNIELELLRYTHGPEFAEILNGKIGADILKERQAGCIFIYQGGETVDIVSGEEVQKFFTWLSDVDVGNISEIKGTVASLGKATGKVKIIKSVDDISDLEVGDILVAGMTRPEHIAGIKKAAAIVTDDGGITCHAAIVSRELKKPCIIGTKIATKVLKDGDMVEVDADKGTVKIINKS</sequence>
<accession>A0A1F4NTC8</accession>
<keyword evidence="3" id="KW-0067">ATP-binding</keyword>
<name>A0A1F4NTC8_UNCK3</name>
<evidence type="ECO:0000256" key="3">
    <source>
        <dbReference type="ARBA" id="ARBA00022840"/>
    </source>
</evidence>
<dbReference type="Pfam" id="PF00391">
    <property type="entry name" value="PEP-utilizers"/>
    <property type="match status" value="1"/>
</dbReference>
<evidence type="ECO:0000259" key="4">
    <source>
        <dbReference type="Pfam" id="PF00391"/>
    </source>
</evidence>
<comment type="caution">
    <text evidence="5">The sequence shown here is derived from an EMBL/GenBank/DDBJ whole genome shotgun (WGS) entry which is preliminary data.</text>
</comment>
<evidence type="ECO:0000313" key="5">
    <source>
        <dbReference type="EMBL" id="OGB74557.1"/>
    </source>
</evidence>
<dbReference type="InterPro" id="IPR006319">
    <property type="entry name" value="PEP_synth"/>
</dbReference>
<dbReference type="STRING" id="1798535.A2V68_03070"/>
<dbReference type="Proteomes" id="UP000176651">
    <property type="component" value="Unassembled WGS sequence"/>
</dbReference>
<comment type="similarity">
    <text evidence="1">Belongs to the PEP-utilizing enzyme family.</text>
</comment>
<dbReference type="InterPro" id="IPR018274">
    <property type="entry name" value="PEP_util_AS"/>
</dbReference>
<dbReference type="EMBL" id="META01000001">
    <property type="protein sequence ID" value="OGB74557.1"/>
    <property type="molecule type" value="Genomic_DNA"/>
</dbReference>
<dbReference type="SUPFAM" id="SSF52009">
    <property type="entry name" value="Phosphohistidine domain"/>
    <property type="match status" value="1"/>
</dbReference>
<dbReference type="PANTHER" id="PTHR43030:SF1">
    <property type="entry name" value="PHOSPHOENOLPYRUVATE SYNTHASE"/>
    <property type="match status" value="1"/>
</dbReference>
<evidence type="ECO:0000256" key="2">
    <source>
        <dbReference type="ARBA" id="ARBA00022741"/>
    </source>
</evidence>
<protein>
    <recommendedName>
        <fullName evidence="4">PEP-utilising enzyme mobile domain-containing protein</fullName>
    </recommendedName>
</protein>
<feature type="domain" description="PEP-utilising enzyme mobile" evidence="4">
    <location>
        <begin position="420"/>
        <end position="489"/>
    </location>
</feature>
<proteinExistence type="inferred from homology"/>
<organism evidence="5 6">
    <name type="scientific">candidate division Kazan bacterium RBG_13_50_9</name>
    <dbReference type="NCBI Taxonomy" id="1798535"/>
    <lineage>
        <taxon>Bacteria</taxon>
        <taxon>Bacteria division Kazan-3B-28</taxon>
    </lineage>
</organism>
<dbReference type="AlphaFoldDB" id="A0A1F4NTC8"/>
<dbReference type="GO" id="GO:0005524">
    <property type="term" value="F:ATP binding"/>
    <property type="evidence" value="ECO:0007669"/>
    <property type="project" value="UniProtKB-KW"/>
</dbReference>
<gene>
    <name evidence="5" type="ORF">A2V68_03070</name>
</gene>
<reference evidence="5 6" key="1">
    <citation type="journal article" date="2016" name="Nat. Commun.">
        <title>Thousands of microbial genomes shed light on interconnected biogeochemical processes in an aquifer system.</title>
        <authorList>
            <person name="Anantharaman K."/>
            <person name="Brown C.T."/>
            <person name="Hug L.A."/>
            <person name="Sharon I."/>
            <person name="Castelle C.J."/>
            <person name="Probst A.J."/>
            <person name="Thomas B.C."/>
            <person name="Singh A."/>
            <person name="Wilkins M.J."/>
            <person name="Karaoz U."/>
            <person name="Brodie E.L."/>
            <person name="Williams K.H."/>
            <person name="Hubbard S.S."/>
            <person name="Banfield J.F."/>
        </authorList>
    </citation>
    <scope>NUCLEOTIDE SEQUENCE [LARGE SCALE GENOMIC DNA]</scope>
</reference>
<evidence type="ECO:0000313" key="6">
    <source>
        <dbReference type="Proteomes" id="UP000176651"/>
    </source>
</evidence>
<dbReference type="PANTHER" id="PTHR43030">
    <property type="entry name" value="PHOSPHOENOLPYRUVATE SYNTHASE"/>
    <property type="match status" value="1"/>
</dbReference>
<dbReference type="Gene3D" id="3.50.30.10">
    <property type="entry name" value="Phosphohistidine domain"/>
    <property type="match status" value="1"/>
</dbReference>
<dbReference type="PROSITE" id="PS00370">
    <property type="entry name" value="PEP_ENZYMES_PHOS_SITE"/>
    <property type="match status" value="1"/>
</dbReference>
<dbReference type="InterPro" id="IPR036637">
    <property type="entry name" value="Phosphohistidine_dom_sf"/>
</dbReference>
<evidence type="ECO:0000256" key="1">
    <source>
        <dbReference type="ARBA" id="ARBA00007837"/>
    </source>
</evidence>
<dbReference type="GO" id="GO:0008986">
    <property type="term" value="F:pyruvate, water dikinase activity"/>
    <property type="evidence" value="ECO:0007669"/>
    <property type="project" value="InterPro"/>
</dbReference>
<keyword evidence="2" id="KW-0547">Nucleotide-binding</keyword>